<feature type="transmembrane region" description="Helical" evidence="7">
    <location>
        <begin position="444"/>
        <end position="466"/>
    </location>
</feature>
<protein>
    <recommendedName>
        <fullName evidence="8">Major facilitator superfamily (MFS) profile domain-containing protein</fullName>
    </recommendedName>
</protein>
<feature type="transmembrane region" description="Helical" evidence="7">
    <location>
        <begin position="378"/>
        <end position="406"/>
    </location>
</feature>
<keyword evidence="4 7" id="KW-0812">Transmembrane</keyword>
<feature type="transmembrane region" description="Helical" evidence="7">
    <location>
        <begin position="283"/>
        <end position="304"/>
    </location>
</feature>
<dbReference type="InterPro" id="IPR020846">
    <property type="entry name" value="MFS_dom"/>
</dbReference>
<dbReference type="PANTHER" id="PTHR48022">
    <property type="entry name" value="PLASTIDIC GLUCOSE TRANSPORTER 4"/>
    <property type="match status" value="1"/>
</dbReference>
<reference evidence="9 10" key="1">
    <citation type="submission" date="2023-08" db="EMBL/GenBank/DDBJ databases">
        <title>Black Yeasts Isolated from many extreme environments.</title>
        <authorList>
            <person name="Coleine C."/>
            <person name="Stajich J.E."/>
            <person name="Selbmann L."/>
        </authorList>
    </citation>
    <scope>NUCLEOTIDE SEQUENCE [LARGE SCALE GENOMIC DNA]</scope>
    <source>
        <strain evidence="9 10">CCFEE 6328</strain>
    </source>
</reference>
<keyword evidence="3" id="KW-0813">Transport</keyword>
<evidence type="ECO:0000256" key="7">
    <source>
        <dbReference type="SAM" id="Phobius"/>
    </source>
</evidence>
<feature type="transmembrane region" description="Helical" evidence="7">
    <location>
        <begin position="162"/>
        <end position="185"/>
    </location>
</feature>
<feature type="transmembrane region" description="Helical" evidence="7">
    <location>
        <begin position="85"/>
        <end position="102"/>
    </location>
</feature>
<dbReference type="InterPro" id="IPR003663">
    <property type="entry name" value="Sugar/inositol_transpt"/>
</dbReference>
<feature type="transmembrane region" description="Helical" evidence="7">
    <location>
        <begin position="348"/>
        <end position="372"/>
    </location>
</feature>
<evidence type="ECO:0000313" key="9">
    <source>
        <dbReference type="EMBL" id="KAK5050712.1"/>
    </source>
</evidence>
<dbReference type="Gene3D" id="1.20.1250.20">
    <property type="entry name" value="MFS general substrate transporter like domains"/>
    <property type="match status" value="1"/>
</dbReference>
<evidence type="ECO:0000256" key="3">
    <source>
        <dbReference type="ARBA" id="ARBA00022448"/>
    </source>
</evidence>
<dbReference type="PRINTS" id="PR00171">
    <property type="entry name" value="SUGRTRNSPORT"/>
</dbReference>
<evidence type="ECO:0000256" key="1">
    <source>
        <dbReference type="ARBA" id="ARBA00004141"/>
    </source>
</evidence>
<comment type="subcellular location">
    <subcellularLocation>
        <location evidence="1">Membrane</location>
        <topology evidence="1">Multi-pass membrane protein</topology>
    </subcellularLocation>
</comment>
<dbReference type="PANTHER" id="PTHR48022:SF11">
    <property type="entry name" value="MONOSACCHARIDE TRANSPORTER (HXT8), PUTATIVE (AFU_ORTHOLOGUE AFUA_2G08120)-RELATED"/>
    <property type="match status" value="1"/>
</dbReference>
<dbReference type="Pfam" id="PF00083">
    <property type="entry name" value="Sugar_tr"/>
    <property type="match status" value="2"/>
</dbReference>
<comment type="caution">
    <text evidence="9">The sequence shown here is derived from an EMBL/GenBank/DDBJ whole genome shotgun (WGS) entry which is preliminary data.</text>
</comment>
<gene>
    <name evidence="9" type="ORF">LTR69_010568</name>
</gene>
<evidence type="ECO:0000256" key="4">
    <source>
        <dbReference type="ARBA" id="ARBA00022692"/>
    </source>
</evidence>
<proteinExistence type="inferred from homology"/>
<evidence type="ECO:0000259" key="8">
    <source>
        <dbReference type="PROSITE" id="PS50850"/>
    </source>
</evidence>
<dbReference type="EMBL" id="JAVRRF010000037">
    <property type="protein sequence ID" value="KAK5050712.1"/>
    <property type="molecule type" value="Genomic_DNA"/>
</dbReference>
<sequence>MVTRPRSFASSLVSLFVALGSFCCGYSLAITSTTLTQPSFVEYMGLARNKHAAALDGTTNGVFIIGCFIGSIVSTFLPEVLGRRMAVFLGAIMATIGGALQAGSVNMAMFIAFRLVAGLGVGMIYRTVVTLVTTHRSPGSLFSCIPLYQSEISPPESRGMVVGFHGIFITLGYTLSNWVGVGFFYVNANGAQWRLPLAIQAVPSLLCVLGIWFMPESPRWLISKDRSDDAMKVIRRLHQSRGVDDDAFVQREFLQIQEQHRIAQSKQVSWKEMLTVPSYRKRLLIGIFIMFCSQFTATMIVAIYNPLLYGILGHPVSQQLLFTAGYSTVSFAGNFLNGMTVDRVGRVTALRIGWVGCAVGLIGICASLASFAHTGSQAAAISTIVFLYLHILMYSANIDVTTYVYVSEIFPNELRSKGLSISVASYFIILCTQLESAITALEAIGWKSILVYLCCLVVACVPLFLYCPETKNRSLEEIGAIFGDEVTHVRLDVTKEMGDGLADKVPIESEEVEHAVQK</sequence>
<dbReference type="SUPFAM" id="SSF103473">
    <property type="entry name" value="MFS general substrate transporter"/>
    <property type="match status" value="1"/>
</dbReference>
<dbReference type="InterPro" id="IPR036259">
    <property type="entry name" value="MFS_trans_sf"/>
</dbReference>
<keyword evidence="6 7" id="KW-0472">Membrane</keyword>
<organism evidence="9 10">
    <name type="scientific">Exophiala sideris</name>
    <dbReference type="NCBI Taxonomy" id="1016849"/>
    <lineage>
        <taxon>Eukaryota</taxon>
        <taxon>Fungi</taxon>
        <taxon>Dikarya</taxon>
        <taxon>Ascomycota</taxon>
        <taxon>Pezizomycotina</taxon>
        <taxon>Eurotiomycetes</taxon>
        <taxon>Chaetothyriomycetidae</taxon>
        <taxon>Chaetothyriales</taxon>
        <taxon>Herpotrichiellaceae</taxon>
        <taxon>Exophiala</taxon>
    </lineage>
</organism>
<feature type="transmembrane region" description="Helical" evidence="7">
    <location>
        <begin position="316"/>
        <end position="336"/>
    </location>
</feature>
<dbReference type="Proteomes" id="UP001345691">
    <property type="component" value="Unassembled WGS sequence"/>
</dbReference>
<name>A0ABR0IWX3_9EURO</name>
<evidence type="ECO:0000313" key="10">
    <source>
        <dbReference type="Proteomes" id="UP001345691"/>
    </source>
</evidence>
<feature type="transmembrane region" description="Helical" evidence="7">
    <location>
        <begin position="53"/>
        <end position="73"/>
    </location>
</feature>
<comment type="similarity">
    <text evidence="2">Belongs to the major facilitator superfamily. Sugar transporter (TC 2.A.1.1) family.</text>
</comment>
<keyword evidence="10" id="KW-1185">Reference proteome</keyword>
<keyword evidence="5 7" id="KW-1133">Transmembrane helix</keyword>
<dbReference type="InterPro" id="IPR050360">
    <property type="entry name" value="MFS_Sugar_Transporters"/>
</dbReference>
<accession>A0ABR0IWX3</accession>
<evidence type="ECO:0000256" key="6">
    <source>
        <dbReference type="ARBA" id="ARBA00023136"/>
    </source>
</evidence>
<dbReference type="InterPro" id="IPR005828">
    <property type="entry name" value="MFS_sugar_transport-like"/>
</dbReference>
<evidence type="ECO:0000256" key="5">
    <source>
        <dbReference type="ARBA" id="ARBA00022989"/>
    </source>
</evidence>
<feature type="transmembrane region" description="Helical" evidence="7">
    <location>
        <begin position="197"/>
        <end position="214"/>
    </location>
</feature>
<evidence type="ECO:0000256" key="2">
    <source>
        <dbReference type="ARBA" id="ARBA00010992"/>
    </source>
</evidence>
<feature type="transmembrane region" description="Helical" evidence="7">
    <location>
        <begin position="418"/>
        <end position="438"/>
    </location>
</feature>
<dbReference type="PROSITE" id="PS50850">
    <property type="entry name" value="MFS"/>
    <property type="match status" value="1"/>
</dbReference>
<feature type="transmembrane region" description="Helical" evidence="7">
    <location>
        <begin position="108"/>
        <end position="128"/>
    </location>
</feature>
<feature type="domain" description="Major facilitator superfamily (MFS) profile" evidence="8">
    <location>
        <begin position="13"/>
        <end position="471"/>
    </location>
</feature>